<gene>
    <name evidence="1" type="ORF">Pa4123_01570</name>
</gene>
<dbReference type="EMBL" id="BSDI01000001">
    <property type="protein sequence ID" value="GLH94885.1"/>
    <property type="molecule type" value="Genomic_DNA"/>
</dbReference>
<sequence length="88" mass="9682">MTATRDVGLVRVDRLKVGTWIVVFGQAAEVLSVRDSKAFPDVKELCLRPVRDSSVTATALFPPDWELLPIPWALSGTGPAVSHRAQRR</sequence>
<organism evidence="1 2">
    <name type="scientific">Phytohabitans aurantiacus</name>
    <dbReference type="NCBI Taxonomy" id="3016789"/>
    <lineage>
        <taxon>Bacteria</taxon>
        <taxon>Bacillati</taxon>
        <taxon>Actinomycetota</taxon>
        <taxon>Actinomycetes</taxon>
        <taxon>Micromonosporales</taxon>
        <taxon>Micromonosporaceae</taxon>
    </lineage>
</organism>
<name>A0ABQ5QK17_9ACTN</name>
<keyword evidence="2" id="KW-1185">Reference proteome</keyword>
<comment type="caution">
    <text evidence="1">The sequence shown here is derived from an EMBL/GenBank/DDBJ whole genome shotgun (WGS) entry which is preliminary data.</text>
</comment>
<proteinExistence type="predicted"/>
<accession>A0ABQ5QK17</accession>
<reference evidence="1" key="1">
    <citation type="submission" date="2022-12" db="EMBL/GenBank/DDBJ databases">
        <title>New Phytohabitans aurantiacus sp. RD004123 nov., an actinomycete isolated from soil.</title>
        <authorList>
            <person name="Triningsih D.W."/>
            <person name="Harunari E."/>
            <person name="Igarashi Y."/>
        </authorList>
    </citation>
    <scope>NUCLEOTIDE SEQUENCE</scope>
    <source>
        <strain evidence="1">RD004123</strain>
    </source>
</reference>
<protein>
    <submittedName>
        <fullName evidence="1">Uncharacterized protein</fullName>
    </submittedName>
</protein>
<dbReference type="RefSeq" id="WP_281891723.1">
    <property type="nucleotide sequence ID" value="NZ_BSDI01000001.1"/>
</dbReference>
<evidence type="ECO:0000313" key="1">
    <source>
        <dbReference type="EMBL" id="GLH94885.1"/>
    </source>
</evidence>
<evidence type="ECO:0000313" key="2">
    <source>
        <dbReference type="Proteomes" id="UP001144280"/>
    </source>
</evidence>
<dbReference type="Proteomes" id="UP001144280">
    <property type="component" value="Unassembled WGS sequence"/>
</dbReference>